<accession>A0A5A7UCE1</accession>
<keyword evidence="2" id="KW-0645">Protease</keyword>
<feature type="region of interest" description="Disordered" evidence="1">
    <location>
        <begin position="27"/>
        <end position="70"/>
    </location>
</feature>
<name>A0A5A7UCE1_CUCMM</name>
<dbReference type="GO" id="GO:0006508">
    <property type="term" value="P:proteolysis"/>
    <property type="evidence" value="ECO:0007669"/>
    <property type="project" value="UniProtKB-KW"/>
</dbReference>
<sequence length="111" mass="12639">MGFAVKRNRRENGIFFMRNEAKEKGSRVSKGGEVVYRVGQEQESVSRDRSGEGRNCSSGSTRKRGGQHYENGRVIRNAMEFANDQLKAIAYYPKEKHATEVELRAEVVKEL</sequence>
<dbReference type="Proteomes" id="UP000321393">
    <property type="component" value="Unassembled WGS sequence"/>
</dbReference>
<protein>
    <submittedName>
        <fullName evidence="2">Subtilisin-like protease SBT3.17 isoform X1</fullName>
    </submittedName>
</protein>
<proteinExistence type="predicted"/>
<evidence type="ECO:0000313" key="2">
    <source>
        <dbReference type="EMBL" id="KAA0051209.1"/>
    </source>
</evidence>
<dbReference type="AlphaFoldDB" id="A0A5A7UCE1"/>
<dbReference type="EMBL" id="SSTE01011296">
    <property type="protein sequence ID" value="KAA0051209.1"/>
    <property type="molecule type" value="Genomic_DNA"/>
</dbReference>
<keyword evidence="2" id="KW-0378">Hydrolase</keyword>
<gene>
    <name evidence="2" type="ORF">E6C27_scaffold1250G00070</name>
</gene>
<organism evidence="2 3">
    <name type="scientific">Cucumis melo var. makuwa</name>
    <name type="common">Oriental melon</name>
    <dbReference type="NCBI Taxonomy" id="1194695"/>
    <lineage>
        <taxon>Eukaryota</taxon>
        <taxon>Viridiplantae</taxon>
        <taxon>Streptophyta</taxon>
        <taxon>Embryophyta</taxon>
        <taxon>Tracheophyta</taxon>
        <taxon>Spermatophyta</taxon>
        <taxon>Magnoliopsida</taxon>
        <taxon>eudicotyledons</taxon>
        <taxon>Gunneridae</taxon>
        <taxon>Pentapetalae</taxon>
        <taxon>rosids</taxon>
        <taxon>fabids</taxon>
        <taxon>Cucurbitales</taxon>
        <taxon>Cucurbitaceae</taxon>
        <taxon>Benincaseae</taxon>
        <taxon>Cucumis</taxon>
    </lineage>
</organism>
<dbReference type="GO" id="GO:0008233">
    <property type="term" value="F:peptidase activity"/>
    <property type="evidence" value="ECO:0007669"/>
    <property type="project" value="UniProtKB-KW"/>
</dbReference>
<evidence type="ECO:0000313" key="3">
    <source>
        <dbReference type="Proteomes" id="UP000321393"/>
    </source>
</evidence>
<evidence type="ECO:0000256" key="1">
    <source>
        <dbReference type="SAM" id="MobiDB-lite"/>
    </source>
</evidence>
<reference evidence="2 3" key="1">
    <citation type="submission" date="2019-08" db="EMBL/GenBank/DDBJ databases">
        <title>Draft genome sequences of two oriental melons (Cucumis melo L. var makuwa).</title>
        <authorList>
            <person name="Kwon S.-Y."/>
        </authorList>
    </citation>
    <scope>NUCLEOTIDE SEQUENCE [LARGE SCALE GENOMIC DNA]</scope>
    <source>
        <strain evidence="3">cv. SW 3</strain>
        <tissue evidence="2">Leaf</tissue>
    </source>
</reference>
<comment type="caution">
    <text evidence="2">The sequence shown here is derived from an EMBL/GenBank/DDBJ whole genome shotgun (WGS) entry which is preliminary data.</text>
</comment>